<dbReference type="Pfam" id="PF01031">
    <property type="entry name" value="Dynamin_M"/>
    <property type="match status" value="1"/>
</dbReference>
<dbReference type="GO" id="GO:0008017">
    <property type="term" value="F:microtubule binding"/>
    <property type="evidence" value="ECO:0007669"/>
    <property type="project" value="TreeGrafter"/>
</dbReference>
<dbReference type="PROSITE" id="PS51388">
    <property type="entry name" value="GED"/>
    <property type="match status" value="1"/>
</dbReference>
<gene>
    <name evidence="4" type="ORF">R3W88_003701</name>
</gene>
<evidence type="ECO:0000313" key="4">
    <source>
        <dbReference type="EMBL" id="KAK4740004.1"/>
    </source>
</evidence>
<sequence>MMEGKNEELSTSELFGGARNHHIFQDIFVKSLEEVDPCEDLTDDDIRTAIQNAMGPKSTLFVPEVPFEVLIRRHIAHGLHKYTSCGNKAHEMALQQVKSSRIAAPNLRQKLHATFAISQTFANGLANYIILMLIFCLHIATGWSRSRKVPTSERSLKSHAILARSVRGFIPDQVVRLAPVVEKTIASGVFPSDNRPSIEDNFISKQFSDPVQSMDHAFSMIHYRETVVIAITKLLLRSYCDIVRKKNEDLIPKAIMHFLIYTMWFIKKLYRYW</sequence>
<dbReference type="GO" id="GO:0003924">
    <property type="term" value="F:GTPase activity"/>
    <property type="evidence" value="ECO:0007669"/>
    <property type="project" value="InterPro"/>
</dbReference>
<dbReference type="GO" id="GO:0005737">
    <property type="term" value="C:cytoplasm"/>
    <property type="evidence" value="ECO:0007669"/>
    <property type="project" value="TreeGrafter"/>
</dbReference>
<dbReference type="InterPro" id="IPR000375">
    <property type="entry name" value="Dynamin_stalk"/>
</dbReference>
<accession>A0AAV9MPU4</accession>
<keyword evidence="2" id="KW-0472">Membrane</keyword>
<dbReference type="Pfam" id="PF02212">
    <property type="entry name" value="GED"/>
    <property type="match status" value="1"/>
</dbReference>
<dbReference type="InterPro" id="IPR020850">
    <property type="entry name" value="GED_dom"/>
</dbReference>
<dbReference type="AlphaFoldDB" id="A0AAV9MPU4"/>
<keyword evidence="1" id="KW-0505">Motor protein</keyword>
<dbReference type="PANTHER" id="PTHR11566:SF21">
    <property type="entry name" value="DYNAMIN RELATED PROTEIN 1, ISOFORM A"/>
    <property type="match status" value="1"/>
</dbReference>
<proteinExistence type="predicted"/>
<dbReference type="InterPro" id="IPR022812">
    <property type="entry name" value="Dynamin"/>
</dbReference>
<keyword evidence="2" id="KW-1133">Transmembrane helix</keyword>
<comment type="caution">
    <text evidence="4">The sequence shown here is derived from an EMBL/GenBank/DDBJ whole genome shotgun (WGS) entry which is preliminary data.</text>
</comment>
<feature type="domain" description="GED" evidence="3">
    <location>
        <begin position="229"/>
        <end position="273"/>
    </location>
</feature>
<dbReference type="GO" id="GO:0005525">
    <property type="term" value="F:GTP binding"/>
    <property type="evidence" value="ECO:0007669"/>
    <property type="project" value="InterPro"/>
</dbReference>
<dbReference type="InterPro" id="IPR003130">
    <property type="entry name" value="GED"/>
</dbReference>
<dbReference type="PANTHER" id="PTHR11566">
    <property type="entry name" value="DYNAMIN"/>
    <property type="match status" value="1"/>
</dbReference>
<feature type="transmembrane region" description="Helical" evidence="2">
    <location>
        <begin position="125"/>
        <end position="144"/>
    </location>
</feature>
<dbReference type="Proteomes" id="UP001311915">
    <property type="component" value="Unassembled WGS sequence"/>
</dbReference>
<name>A0AAV9MPU4_9SOLN</name>
<reference evidence="4 5" key="1">
    <citation type="submission" date="2023-10" db="EMBL/GenBank/DDBJ databases">
        <title>Genome-Wide Identification Analysis in wild type Solanum Pinnatisectum Reveals Some Genes Defensing Phytophthora Infestans.</title>
        <authorList>
            <person name="Sun C."/>
        </authorList>
    </citation>
    <scope>NUCLEOTIDE SEQUENCE [LARGE SCALE GENOMIC DNA]</scope>
    <source>
        <strain evidence="4">LQN</strain>
        <tissue evidence="4">Leaf</tissue>
    </source>
</reference>
<dbReference type="GO" id="GO:0005874">
    <property type="term" value="C:microtubule"/>
    <property type="evidence" value="ECO:0007669"/>
    <property type="project" value="TreeGrafter"/>
</dbReference>
<evidence type="ECO:0000256" key="1">
    <source>
        <dbReference type="ARBA" id="ARBA00023175"/>
    </source>
</evidence>
<dbReference type="EMBL" id="JAWPEI010000001">
    <property type="protein sequence ID" value="KAK4740004.1"/>
    <property type="molecule type" value="Genomic_DNA"/>
</dbReference>
<dbReference type="Gene3D" id="1.20.120.1240">
    <property type="entry name" value="Dynamin, middle domain"/>
    <property type="match status" value="2"/>
</dbReference>
<keyword evidence="2" id="KW-0812">Transmembrane</keyword>
<organism evidence="4 5">
    <name type="scientific">Solanum pinnatisectum</name>
    <name type="common">tansyleaf nightshade</name>
    <dbReference type="NCBI Taxonomy" id="50273"/>
    <lineage>
        <taxon>Eukaryota</taxon>
        <taxon>Viridiplantae</taxon>
        <taxon>Streptophyta</taxon>
        <taxon>Embryophyta</taxon>
        <taxon>Tracheophyta</taxon>
        <taxon>Spermatophyta</taxon>
        <taxon>Magnoliopsida</taxon>
        <taxon>eudicotyledons</taxon>
        <taxon>Gunneridae</taxon>
        <taxon>Pentapetalae</taxon>
        <taxon>asterids</taxon>
        <taxon>lamiids</taxon>
        <taxon>Solanales</taxon>
        <taxon>Solanaceae</taxon>
        <taxon>Solanoideae</taxon>
        <taxon>Solaneae</taxon>
        <taxon>Solanum</taxon>
    </lineage>
</organism>
<evidence type="ECO:0000313" key="5">
    <source>
        <dbReference type="Proteomes" id="UP001311915"/>
    </source>
</evidence>
<keyword evidence="5" id="KW-1185">Reference proteome</keyword>
<evidence type="ECO:0000259" key="3">
    <source>
        <dbReference type="PROSITE" id="PS51388"/>
    </source>
</evidence>
<protein>
    <recommendedName>
        <fullName evidence="3">GED domain-containing protein</fullName>
    </recommendedName>
</protein>
<evidence type="ECO:0000256" key="2">
    <source>
        <dbReference type="SAM" id="Phobius"/>
    </source>
</evidence>
<dbReference type="GO" id="GO:0016020">
    <property type="term" value="C:membrane"/>
    <property type="evidence" value="ECO:0007669"/>
    <property type="project" value="TreeGrafter"/>
</dbReference>